<dbReference type="PANTHER" id="PTHR43649:SF30">
    <property type="entry name" value="ABC TRANSPORTER SUBSTRATE-BINDING PROTEIN"/>
    <property type="match status" value="1"/>
</dbReference>
<dbReference type="SUPFAM" id="SSF53850">
    <property type="entry name" value="Periplasmic binding protein-like II"/>
    <property type="match status" value="1"/>
</dbReference>
<dbReference type="Pfam" id="PF13416">
    <property type="entry name" value="SBP_bac_8"/>
    <property type="match status" value="1"/>
</dbReference>
<keyword evidence="3" id="KW-1185">Reference proteome</keyword>
<evidence type="ECO:0000313" key="3">
    <source>
        <dbReference type="Proteomes" id="UP000266615"/>
    </source>
</evidence>
<dbReference type="InterPro" id="IPR050490">
    <property type="entry name" value="Bact_solute-bd_prot1"/>
</dbReference>
<proteinExistence type="predicted"/>
<reference evidence="2 3" key="1">
    <citation type="submission" date="2018-09" db="EMBL/GenBank/DDBJ databases">
        <title>Nesterenkonia natronophila sp. nov., an alkaliphilic actinobacteriume isolated from a soda lake, and emended description of the genus Nesterenkonia.</title>
        <authorList>
            <person name="Menes R.J."/>
            <person name="Iriarte A."/>
        </authorList>
    </citation>
    <scope>NUCLEOTIDE SEQUENCE [LARGE SCALE GENOMIC DNA]</scope>
    <source>
        <strain evidence="2 3">M8</strain>
    </source>
</reference>
<protein>
    <submittedName>
        <fullName evidence="2">ABC transporter substrate-binding protein</fullName>
    </submittedName>
</protein>
<evidence type="ECO:0000313" key="2">
    <source>
        <dbReference type="EMBL" id="RJN32328.1"/>
    </source>
</evidence>
<dbReference type="Gene3D" id="3.40.190.10">
    <property type="entry name" value="Periplasmic binding protein-like II"/>
    <property type="match status" value="1"/>
</dbReference>
<comment type="caution">
    <text evidence="2">The sequence shown here is derived from an EMBL/GenBank/DDBJ whole genome shotgun (WGS) entry which is preliminary data.</text>
</comment>
<evidence type="ECO:0000256" key="1">
    <source>
        <dbReference type="SAM" id="Coils"/>
    </source>
</evidence>
<dbReference type="PANTHER" id="PTHR43649">
    <property type="entry name" value="ARABINOSE-BINDING PROTEIN-RELATED"/>
    <property type="match status" value="1"/>
</dbReference>
<dbReference type="CDD" id="cd14748">
    <property type="entry name" value="PBP2_UgpB"/>
    <property type="match status" value="1"/>
</dbReference>
<name>A0A3A4F3A0_9MICC</name>
<dbReference type="InterPro" id="IPR006059">
    <property type="entry name" value="SBP"/>
</dbReference>
<keyword evidence="1" id="KW-0175">Coiled coil</keyword>
<feature type="coiled-coil region" evidence="1">
    <location>
        <begin position="423"/>
        <end position="450"/>
    </location>
</feature>
<dbReference type="AlphaFoldDB" id="A0A3A4F3A0"/>
<accession>A0A3A4F3A0</accession>
<gene>
    <name evidence="2" type="ORF">D3250_00205</name>
</gene>
<organism evidence="2 3">
    <name type="scientific">Nesterenkonia natronophila</name>
    <dbReference type="NCBI Taxonomy" id="2174932"/>
    <lineage>
        <taxon>Bacteria</taxon>
        <taxon>Bacillati</taxon>
        <taxon>Actinomycetota</taxon>
        <taxon>Actinomycetes</taxon>
        <taxon>Micrococcales</taxon>
        <taxon>Micrococcaceae</taxon>
        <taxon>Nesterenkonia</taxon>
    </lineage>
</organism>
<sequence>MPPLCPDRLNHSRRSTMMKQSPINLSWKGIAVFSVAALAVTACGPDTNGGDGDDEASDADWSDVEPADSIVFATNHPGGSEDLEDELIERFTSETDIEVEVITSGANYEETSQWFQTGGGSNADVVVLSDATWFPNYLNDALIPVDDVLEAADIDVDGYVEALYEDYLYDGSHYGVPYARSTPLFYYNVDHYEEAGIDGPPETWEEVAETSQTLVDEDVAQFGYAFPPSDEYPAWGMANLVWGYGGAWSDEWDFSTVSSDETVEALEFAQSGVEDGWANVAATSQTDDFSSGVASQTIQSTGSLNGILDTAEFEVGTAFLPDGPAAEGETPTGGAGLMLASASSPEEQLAAAMFIGHMSSAESQAFFSEGTGYVPSHQDSDMSDVYAETPQFETAVDQLERARVQDYARVFLPGADLELATTLQSLLTTGDDVREEMERVEAEFESLYETDLADELED</sequence>
<dbReference type="EMBL" id="QYZP01000001">
    <property type="protein sequence ID" value="RJN32328.1"/>
    <property type="molecule type" value="Genomic_DNA"/>
</dbReference>
<dbReference type="Proteomes" id="UP000266615">
    <property type="component" value="Unassembled WGS sequence"/>
</dbReference>